<dbReference type="Proteomes" id="UP000294616">
    <property type="component" value="Unassembled WGS sequence"/>
</dbReference>
<evidence type="ECO:0000256" key="3">
    <source>
        <dbReference type="ARBA" id="ARBA00023163"/>
    </source>
</evidence>
<dbReference type="EMBL" id="SMGO01000003">
    <property type="protein sequence ID" value="TCK80664.1"/>
    <property type="molecule type" value="Genomic_DNA"/>
</dbReference>
<keyword evidence="1" id="KW-0805">Transcription regulation</keyword>
<dbReference type="GO" id="GO:0043565">
    <property type="term" value="F:sequence-specific DNA binding"/>
    <property type="evidence" value="ECO:0007669"/>
    <property type="project" value="InterPro"/>
</dbReference>
<evidence type="ECO:0000256" key="1">
    <source>
        <dbReference type="ARBA" id="ARBA00023015"/>
    </source>
</evidence>
<keyword evidence="2 5" id="KW-0238">DNA-binding</keyword>
<dbReference type="GO" id="GO:0003700">
    <property type="term" value="F:DNA-binding transcription factor activity"/>
    <property type="evidence" value="ECO:0007669"/>
    <property type="project" value="InterPro"/>
</dbReference>
<dbReference type="SUPFAM" id="SSF46689">
    <property type="entry name" value="Homeodomain-like"/>
    <property type="match status" value="1"/>
</dbReference>
<sequence>MNDSTKIMNEVYQMADLNHTRVKFGHTVMNGFSVIEEFNVCRGADLKGNFRSDFMSIFVVTEGQGEISLNMEDIAIKENSLIHISPNMLLGPLPENQSLSISGLSFTSDFIAEIGLPEGTSEVFSYFSSKFFPVWDLIPEDAALVKRQIRLLVERTKKYAIHPYGKEILIHGFYIFLFEIGALAQKYTQMTRLSFSRQESLVIKFSNLAQHQFREIRTVKTYADQLNVSAKYLTEVVKEYSGKNASEIINDLVILEAKFLLSKSQLSIGQIAERLHFSDQSFFGKYFKRQTGLSPKSFRESDF</sequence>
<dbReference type="Pfam" id="PF12833">
    <property type="entry name" value="HTH_18"/>
    <property type="match status" value="1"/>
</dbReference>
<protein>
    <submittedName>
        <fullName evidence="5">AraC-like DNA-binding protein</fullName>
    </submittedName>
</protein>
<keyword evidence="3" id="KW-0804">Transcription</keyword>
<proteinExistence type="predicted"/>
<dbReference type="PROSITE" id="PS01124">
    <property type="entry name" value="HTH_ARAC_FAMILY_2"/>
    <property type="match status" value="1"/>
</dbReference>
<dbReference type="SMART" id="SM00342">
    <property type="entry name" value="HTH_ARAC"/>
    <property type="match status" value="1"/>
</dbReference>
<dbReference type="AlphaFoldDB" id="A0A4R1LQS9"/>
<comment type="caution">
    <text evidence="5">The sequence shown here is derived from an EMBL/GenBank/DDBJ whole genome shotgun (WGS) entry which is preliminary data.</text>
</comment>
<evidence type="ECO:0000256" key="2">
    <source>
        <dbReference type="ARBA" id="ARBA00023125"/>
    </source>
</evidence>
<feature type="domain" description="HTH araC/xylS-type" evidence="4">
    <location>
        <begin position="203"/>
        <end position="301"/>
    </location>
</feature>
<name>A0A4R1LQS9_9SPHI</name>
<dbReference type="InterPro" id="IPR018060">
    <property type="entry name" value="HTH_AraC"/>
</dbReference>
<dbReference type="PANTHER" id="PTHR43280">
    <property type="entry name" value="ARAC-FAMILY TRANSCRIPTIONAL REGULATOR"/>
    <property type="match status" value="1"/>
</dbReference>
<reference evidence="5 6" key="1">
    <citation type="submission" date="2019-03" db="EMBL/GenBank/DDBJ databases">
        <title>Genomic Encyclopedia of Archaeal and Bacterial Type Strains, Phase II (KMG-II): from individual species to whole genera.</title>
        <authorList>
            <person name="Goeker M."/>
        </authorList>
    </citation>
    <scope>NUCLEOTIDE SEQUENCE [LARGE SCALE GENOMIC DNA]</scope>
    <source>
        <strain evidence="5 6">DSM 22554</strain>
    </source>
</reference>
<dbReference type="InterPro" id="IPR009057">
    <property type="entry name" value="Homeodomain-like_sf"/>
</dbReference>
<dbReference type="PANTHER" id="PTHR43280:SF32">
    <property type="entry name" value="TRANSCRIPTIONAL REGULATORY PROTEIN"/>
    <property type="match status" value="1"/>
</dbReference>
<gene>
    <name evidence="5" type="ORF">C8N28_2409</name>
</gene>
<evidence type="ECO:0000259" key="4">
    <source>
        <dbReference type="PROSITE" id="PS01124"/>
    </source>
</evidence>
<organism evidence="5 6">
    <name type="scientific">Albibacterium bauzanense</name>
    <dbReference type="NCBI Taxonomy" id="653929"/>
    <lineage>
        <taxon>Bacteria</taxon>
        <taxon>Pseudomonadati</taxon>
        <taxon>Bacteroidota</taxon>
        <taxon>Sphingobacteriia</taxon>
        <taxon>Sphingobacteriales</taxon>
        <taxon>Sphingobacteriaceae</taxon>
        <taxon>Albibacterium</taxon>
    </lineage>
</organism>
<accession>A0A4R1LQS9</accession>
<dbReference type="OrthoDB" id="1007667at2"/>
<dbReference type="Gene3D" id="1.10.10.60">
    <property type="entry name" value="Homeodomain-like"/>
    <property type="match status" value="1"/>
</dbReference>
<evidence type="ECO:0000313" key="5">
    <source>
        <dbReference type="EMBL" id="TCK80664.1"/>
    </source>
</evidence>
<keyword evidence="6" id="KW-1185">Reference proteome</keyword>
<evidence type="ECO:0000313" key="6">
    <source>
        <dbReference type="Proteomes" id="UP000294616"/>
    </source>
</evidence>